<name>A0A1V4GZ48_MORLA</name>
<proteinExistence type="predicted"/>
<dbReference type="AlphaFoldDB" id="A0A1V4GZ48"/>
<evidence type="ECO:0000313" key="4">
    <source>
        <dbReference type="EMBL" id="STZ74900.1"/>
    </source>
</evidence>
<dbReference type="Proteomes" id="UP000191025">
    <property type="component" value="Unassembled WGS sequence"/>
</dbReference>
<evidence type="ECO:0000313" key="3">
    <source>
        <dbReference type="EMBL" id="STZ74894.1"/>
    </source>
</evidence>
<gene>
    <name evidence="1" type="ORF">B5J94_05115</name>
    <name evidence="2" type="ORF">NCTC7911_03019</name>
    <name evidence="3" type="ORF">NCTC7911_03075</name>
    <name evidence="4" type="ORF">NCTC7911_03081</name>
</gene>
<evidence type="ECO:0000313" key="5">
    <source>
        <dbReference type="Proteomes" id="UP000191025"/>
    </source>
</evidence>
<reference evidence="2 6" key="3">
    <citation type="submission" date="2018-06" db="EMBL/GenBank/DDBJ databases">
        <authorList>
            <consortium name="Pathogen Informatics"/>
            <person name="Doyle S."/>
        </authorList>
    </citation>
    <scope>NUCLEOTIDE SEQUENCE [LARGE SCALE GENOMIC DNA]</scope>
    <source>
        <strain evidence="2 6">NCTC7911</strain>
    </source>
</reference>
<dbReference type="Gene3D" id="3.40.1590.10">
    <property type="entry name" value="NMB0488-like"/>
    <property type="match status" value="1"/>
</dbReference>
<dbReference type="InterPro" id="IPR037891">
    <property type="entry name" value="Cdil-like_sf"/>
</dbReference>
<dbReference type="Proteomes" id="UP000254107">
    <property type="component" value="Unassembled WGS sequence"/>
</dbReference>
<accession>A0A1V4GZ48</accession>
<dbReference type="CDD" id="cd13445">
    <property type="entry name" value="CDI_inhibitor_EC869_like"/>
    <property type="match status" value="1"/>
</dbReference>
<dbReference type="EMBL" id="UGQC01000004">
    <property type="protein sequence ID" value="STZ74894.1"/>
    <property type="molecule type" value="Genomic_DNA"/>
</dbReference>
<dbReference type="InterPro" id="IPR009888">
    <property type="entry name" value="CdiI_Proteobact"/>
</dbReference>
<keyword evidence="6" id="KW-1185">Reference proteome</keyword>
<organism evidence="1 5">
    <name type="scientific">Moraxella lacunata</name>
    <dbReference type="NCBI Taxonomy" id="477"/>
    <lineage>
        <taxon>Bacteria</taxon>
        <taxon>Pseudomonadati</taxon>
        <taxon>Pseudomonadota</taxon>
        <taxon>Gammaproteobacteria</taxon>
        <taxon>Moraxellales</taxon>
        <taxon>Moraxellaceae</taxon>
        <taxon>Moraxella</taxon>
    </lineage>
</organism>
<evidence type="ECO:0000313" key="6">
    <source>
        <dbReference type="Proteomes" id="UP000254107"/>
    </source>
</evidence>
<dbReference type="GeneID" id="302271542"/>
<evidence type="ECO:0000313" key="2">
    <source>
        <dbReference type="EMBL" id="STZ74838.1"/>
    </source>
</evidence>
<protein>
    <submittedName>
        <fullName evidence="2">Protein of uncharacterized function (DUF1436)</fullName>
    </submittedName>
</protein>
<dbReference type="EMBL" id="MXAN01000033">
    <property type="protein sequence ID" value="OPH37740.1"/>
    <property type="molecule type" value="Genomic_DNA"/>
</dbReference>
<evidence type="ECO:0000313" key="1">
    <source>
        <dbReference type="EMBL" id="OPH37740.1"/>
    </source>
</evidence>
<reference evidence="1" key="2">
    <citation type="submission" date="2017-03" db="EMBL/GenBank/DDBJ databases">
        <authorList>
            <person name="Afonso C.L."/>
            <person name="Miller P.J."/>
            <person name="Scott M.A."/>
            <person name="Spackman E."/>
            <person name="Goraichik I."/>
            <person name="Dimitrov K.M."/>
            <person name="Suarez D.L."/>
            <person name="Swayne D.E."/>
        </authorList>
    </citation>
    <scope>NUCLEOTIDE SEQUENCE</scope>
    <source>
        <strain evidence="1">CCUG 4441</strain>
    </source>
</reference>
<sequence>MAFNQEQHYTACVRFNEKAIIVQTMSGNGMMAIDHMYQPFILPLDVDDIALSNALLQALSNSRTFTQGSDESIDFFDLTKGEDRYENWVSHLCQSLGYKTKKSLLKNMMLCDVYLFDSVINIYPNRHVRLDAWDGLGKDKAVTLSLDSTPDEIGKGLRLAMSYCL</sequence>
<dbReference type="EMBL" id="UGQC01000004">
    <property type="protein sequence ID" value="STZ74900.1"/>
    <property type="molecule type" value="Genomic_DNA"/>
</dbReference>
<reference evidence="5" key="1">
    <citation type="submission" date="2017-03" db="EMBL/GenBank/DDBJ databases">
        <title>Draft genome sequence of Moraxella equi CCUG 4950T type strain.</title>
        <authorList>
            <person name="Salva-Serra F."/>
            <person name="Engstrom-Jakobsson H."/>
            <person name="Thorell K."/>
            <person name="Jaen-Luchoro D."/>
            <person name="Gonzales-Siles L."/>
            <person name="Karlsson R."/>
            <person name="Yazdan S."/>
            <person name="Boulund F."/>
            <person name="Johnning A."/>
            <person name="Engstrand L."/>
            <person name="Kristiansson E."/>
            <person name="Moore E."/>
        </authorList>
    </citation>
    <scope>NUCLEOTIDE SEQUENCE [LARGE SCALE GENOMIC DNA]</scope>
    <source>
        <strain evidence="5">CCUG 4441</strain>
    </source>
</reference>
<dbReference type="EMBL" id="UGQC01000004">
    <property type="protein sequence ID" value="STZ74838.1"/>
    <property type="molecule type" value="Genomic_DNA"/>
</dbReference>
<dbReference type="RefSeq" id="WP_062498610.1">
    <property type="nucleotide sequence ID" value="NZ_MXAN01000033.1"/>
</dbReference>
<dbReference type="SUPFAM" id="SSF160207">
    <property type="entry name" value="NMB0488-like"/>
    <property type="match status" value="1"/>
</dbReference>
<dbReference type="Pfam" id="PF07262">
    <property type="entry name" value="CdiI"/>
    <property type="match status" value="1"/>
</dbReference>